<comment type="caution">
    <text evidence="1">The sequence shown here is derived from an EMBL/GenBank/DDBJ whole genome shotgun (WGS) entry which is preliminary data.</text>
</comment>
<protein>
    <submittedName>
        <fullName evidence="1">Uncharacterized protein</fullName>
    </submittedName>
</protein>
<sequence>MSKRDHLKGPHGLDGQWTVYTLGQMSQIANSRLLELRSSYSSTSFIISPTANRASLSTADVTVKPILSLSLAKENLQQKGTQSSEILSISLTIENPSSVATVTVYID</sequence>
<organism evidence="1 2">
    <name type="scientific">Trichonephila clavata</name>
    <name type="common">Joro spider</name>
    <name type="synonym">Nephila clavata</name>
    <dbReference type="NCBI Taxonomy" id="2740835"/>
    <lineage>
        <taxon>Eukaryota</taxon>
        <taxon>Metazoa</taxon>
        <taxon>Ecdysozoa</taxon>
        <taxon>Arthropoda</taxon>
        <taxon>Chelicerata</taxon>
        <taxon>Arachnida</taxon>
        <taxon>Araneae</taxon>
        <taxon>Araneomorphae</taxon>
        <taxon>Entelegynae</taxon>
        <taxon>Araneoidea</taxon>
        <taxon>Nephilidae</taxon>
        <taxon>Trichonephila</taxon>
    </lineage>
</organism>
<name>A0A8X6LC73_TRICU</name>
<proteinExistence type="predicted"/>
<evidence type="ECO:0000313" key="1">
    <source>
        <dbReference type="EMBL" id="GFR01734.1"/>
    </source>
</evidence>
<reference evidence="1" key="1">
    <citation type="submission" date="2020-07" db="EMBL/GenBank/DDBJ databases">
        <title>Multicomponent nature underlies the extraordinary mechanical properties of spider dragline silk.</title>
        <authorList>
            <person name="Kono N."/>
            <person name="Nakamura H."/>
            <person name="Mori M."/>
            <person name="Yoshida Y."/>
            <person name="Ohtoshi R."/>
            <person name="Malay A.D."/>
            <person name="Moran D.A.P."/>
            <person name="Tomita M."/>
            <person name="Numata K."/>
            <person name="Arakawa K."/>
        </authorList>
    </citation>
    <scope>NUCLEOTIDE SEQUENCE</scope>
</reference>
<dbReference type="Proteomes" id="UP000887116">
    <property type="component" value="Unassembled WGS sequence"/>
</dbReference>
<evidence type="ECO:0000313" key="2">
    <source>
        <dbReference type="Proteomes" id="UP000887116"/>
    </source>
</evidence>
<gene>
    <name evidence="1" type="ORF">TNCT_52621</name>
</gene>
<dbReference type="AlphaFoldDB" id="A0A8X6LC73"/>
<dbReference type="EMBL" id="BMAO01025306">
    <property type="protein sequence ID" value="GFR01734.1"/>
    <property type="molecule type" value="Genomic_DNA"/>
</dbReference>
<accession>A0A8X6LC73</accession>
<keyword evidence="2" id="KW-1185">Reference proteome</keyword>